<dbReference type="EMBL" id="CM039432">
    <property type="protein sequence ID" value="KAI4333002.1"/>
    <property type="molecule type" value="Genomic_DNA"/>
</dbReference>
<organism evidence="1 2">
    <name type="scientific">Bauhinia variegata</name>
    <name type="common">Purple orchid tree</name>
    <name type="synonym">Phanera variegata</name>
    <dbReference type="NCBI Taxonomy" id="167791"/>
    <lineage>
        <taxon>Eukaryota</taxon>
        <taxon>Viridiplantae</taxon>
        <taxon>Streptophyta</taxon>
        <taxon>Embryophyta</taxon>
        <taxon>Tracheophyta</taxon>
        <taxon>Spermatophyta</taxon>
        <taxon>Magnoliopsida</taxon>
        <taxon>eudicotyledons</taxon>
        <taxon>Gunneridae</taxon>
        <taxon>Pentapetalae</taxon>
        <taxon>rosids</taxon>
        <taxon>fabids</taxon>
        <taxon>Fabales</taxon>
        <taxon>Fabaceae</taxon>
        <taxon>Cercidoideae</taxon>
        <taxon>Cercideae</taxon>
        <taxon>Bauhiniinae</taxon>
        <taxon>Bauhinia</taxon>
    </lineage>
</organism>
<gene>
    <name evidence="1" type="ORF">L6164_017860</name>
</gene>
<dbReference type="Proteomes" id="UP000828941">
    <property type="component" value="Chromosome 7"/>
</dbReference>
<evidence type="ECO:0000313" key="1">
    <source>
        <dbReference type="EMBL" id="KAI4333002.1"/>
    </source>
</evidence>
<reference evidence="1 2" key="1">
    <citation type="journal article" date="2022" name="DNA Res.">
        <title>Chromosomal-level genome assembly of the orchid tree Bauhinia variegata (Leguminosae; Cercidoideae) supports the allotetraploid origin hypothesis of Bauhinia.</title>
        <authorList>
            <person name="Zhong Y."/>
            <person name="Chen Y."/>
            <person name="Zheng D."/>
            <person name="Pang J."/>
            <person name="Liu Y."/>
            <person name="Luo S."/>
            <person name="Meng S."/>
            <person name="Qian L."/>
            <person name="Wei D."/>
            <person name="Dai S."/>
            <person name="Zhou R."/>
        </authorList>
    </citation>
    <scope>NUCLEOTIDE SEQUENCE [LARGE SCALE GENOMIC DNA]</scope>
    <source>
        <strain evidence="1">BV-YZ2020</strain>
    </source>
</reference>
<proteinExistence type="predicted"/>
<comment type="caution">
    <text evidence="1">The sequence shown here is derived from an EMBL/GenBank/DDBJ whole genome shotgun (WGS) entry which is preliminary data.</text>
</comment>
<accession>A0ACB9NAS1</accession>
<protein>
    <submittedName>
        <fullName evidence="1">Uncharacterized protein</fullName>
    </submittedName>
</protein>
<name>A0ACB9NAS1_BAUVA</name>
<evidence type="ECO:0000313" key="2">
    <source>
        <dbReference type="Proteomes" id="UP000828941"/>
    </source>
</evidence>
<sequence>MTRKKVKLAFIANDTARKATYKKRKKGLMKKVSELSTLCGIDACAIMFSPYEAQPEIWPSPPGVLDVISKFREMPELEQSKKMMNQEGFLKQRVSKTQEQIQKACEENNRKEVTQLMFQYLAAEKDLQNVRNMVLLRQLTSVLDNNLREITMRMEALKMESQGQSHGQASNMVPQPENVAVKAKVEQDEELNVNAGNTMQRQQWQMNMMDRNGGGNGMVMPMPVQNFNHQKAAFYNNPFFKGNGM</sequence>
<keyword evidence="2" id="KW-1185">Reference proteome</keyword>